<feature type="compositionally biased region" description="Low complexity" evidence="1">
    <location>
        <begin position="177"/>
        <end position="188"/>
    </location>
</feature>
<comment type="caution">
    <text evidence="2">The sequence shown here is derived from an EMBL/GenBank/DDBJ whole genome shotgun (WGS) entry which is preliminary data.</text>
</comment>
<dbReference type="AlphaFoldDB" id="A0A4R2IY79"/>
<keyword evidence="3" id="KW-1185">Reference proteome</keyword>
<evidence type="ECO:0000313" key="3">
    <source>
        <dbReference type="Proteomes" id="UP000295573"/>
    </source>
</evidence>
<accession>A0A4R2IY79</accession>
<protein>
    <submittedName>
        <fullName evidence="2">Uncharacterized protein</fullName>
    </submittedName>
</protein>
<evidence type="ECO:0000256" key="1">
    <source>
        <dbReference type="SAM" id="MobiDB-lite"/>
    </source>
</evidence>
<sequence>MVPLPFSAEHLSSTGGRSLLPAPAIVAPPGPYLIPRRVASGGCGGVVRPHPFSAEHLSSTGGRSLLPAPAIVAPPGPYLIPRRVASGGCGGVVRPHPFSAEHLSSTGGRSLLPAPAIVAPPSPYPISRRVASGGCGGVVRPHPFSAEAPVINRAVASVGGPHRPAGLADISTEALHPPASLSTATTNPATPPPPPRRRDPPAPPHSLRLGDACAAAPLPAGFAHSRHGRGRCPILSTSSPRHLSCPPPSLCARQHPVPGRRSVRLALRDTRAAAPFASSRAAGHSCRRPASSRRAASARWGRSFAGRACRPRLSWSSWIGSRWLSLSRWFGLLAWSGSSGWGCSSARLVRGCGGFLDEEGDVQLAGPAVDFGGEGLGAGGVAFGADEGDDERLLGEGAGDVAGLLAEFG</sequence>
<dbReference type="EMBL" id="SLWR01000002">
    <property type="protein sequence ID" value="TCO50494.1"/>
    <property type="molecule type" value="Genomic_DNA"/>
</dbReference>
<reference evidence="2 3" key="1">
    <citation type="journal article" date="2015" name="Stand. Genomic Sci.">
        <title>Genomic Encyclopedia of Bacterial and Archaeal Type Strains, Phase III: the genomes of soil and plant-associated and newly described type strains.</title>
        <authorList>
            <person name="Whitman W.B."/>
            <person name="Woyke T."/>
            <person name="Klenk H.P."/>
            <person name="Zhou Y."/>
            <person name="Lilburn T.G."/>
            <person name="Beck B.J."/>
            <person name="De Vos P."/>
            <person name="Vandamme P."/>
            <person name="Eisen J.A."/>
            <person name="Garrity G."/>
            <person name="Hugenholtz P."/>
            <person name="Kyrpides N.C."/>
        </authorList>
    </citation>
    <scope>NUCLEOTIDE SEQUENCE [LARGE SCALE GENOMIC DNA]</scope>
    <source>
        <strain evidence="2 3">VKM Ac-2541</strain>
    </source>
</reference>
<gene>
    <name evidence="2" type="ORF">EV646_102568</name>
</gene>
<organism evidence="2 3">
    <name type="scientific">Kribbella antiqua</name>
    <dbReference type="NCBI Taxonomy" id="2512217"/>
    <lineage>
        <taxon>Bacteria</taxon>
        <taxon>Bacillati</taxon>
        <taxon>Actinomycetota</taxon>
        <taxon>Actinomycetes</taxon>
        <taxon>Propionibacteriales</taxon>
        <taxon>Kribbellaceae</taxon>
        <taxon>Kribbella</taxon>
    </lineage>
</organism>
<dbReference type="Proteomes" id="UP000295573">
    <property type="component" value="Unassembled WGS sequence"/>
</dbReference>
<evidence type="ECO:0000313" key="2">
    <source>
        <dbReference type="EMBL" id="TCO50494.1"/>
    </source>
</evidence>
<feature type="region of interest" description="Disordered" evidence="1">
    <location>
        <begin position="177"/>
        <end position="210"/>
    </location>
</feature>
<name>A0A4R2IY79_9ACTN</name>
<proteinExistence type="predicted"/>